<dbReference type="SMART" id="SM01057">
    <property type="entry name" value="Carb_anhydrase"/>
    <property type="match status" value="1"/>
</dbReference>
<dbReference type="PROSITE" id="PS51144">
    <property type="entry name" value="ALPHA_CA_2"/>
    <property type="match status" value="1"/>
</dbReference>
<reference evidence="12 13" key="1">
    <citation type="submission" date="2024-10" db="EMBL/GenBank/DDBJ databases">
        <authorList>
            <person name="Kim D."/>
        </authorList>
    </citation>
    <scope>NUCLEOTIDE SEQUENCE [LARGE SCALE GENOMIC DNA]</scope>
    <source>
        <strain evidence="12">BH-2024</strain>
    </source>
</reference>
<feature type="transmembrane region" description="Helical" evidence="10">
    <location>
        <begin position="360"/>
        <end position="380"/>
    </location>
</feature>
<keyword evidence="5 8" id="KW-0862">Zinc</keyword>
<feature type="region of interest" description="Disordered" evidence="9">
    <location>
        <begin position="57"/>
        <end position="82"/>
    </location>
</feature>
<evidence type="ECO:0000256" key="7">
    <source>
        <dbReference type="ARBA" id="ARBA00048348"/>
    </source>
</evidence>
<evidence type="ECO:0000256" key="1">
    <source>
        <dbReference type="ARBA" id="ARBA00001947"/>
    </source>
</evidence>
<evidence type="ECO:0000259" key="11">
    <source>
        <dbReference type="PROSITE" id="PS51144"/>
    </source>
</evidence>
<organism evidence="12 13">
    <name type="scientific">Heterodera trifolii</name>
    <dbReference type="NCBI Taxonomy" id="157864"/>
    <lineage>
        <taxon>Eukaryota</taxon>
        <taxon>Metazoa</taxon>
        <taxon>Ecdysozoa</taxon>
        <taxon>Nematoda</taxon>
        <taxon>Chromadorea</taxon>
        <taxon>Rhabditida</taxon>
        <taxon>Tylenchina</taxon>
        <taxon>Tylenchomorpha</taxon>
        <taxon>Tylenchoidea</taxon>
        <taxon>Heteroderidae</taxon>
        <taxon>Heteroderinae</taxon>
        <taxon>Heterodera</taxon>
    </lineage>
</organism>
<name>A0ABD2LCI1_9BILA</name>
<keyword evidence="8" id="KW-0732">Signal</keyword>
<dbReference type="Pfam" id="PF00194">
    <property type="entry name" value="Carb_anhydrase"/>
    <property type="match status" value="1"/>
</dbReference>
<dbReference type="AlphaFoldDB" id="A0ABD2LCI1"/>
<evidence type="ECO:0000256" key="2">
    <source>
        <dbReference type="ARBA" id="ARBA00010718"/>
    </source>
</evidence>
<dbReference type="GO" id="GO:0004089">
    <property type="term" value="F:carbonate dehydratase activity"/>
    <property type="evidence" value="ECO:0007669"/>
    <property type="project" value="UniProtKB-UniRule"/>
</dbReference>
<dbReference type="EC" id="4.2.1.1" evidence="3 8"/>
<keyword evidence="13" id="KW-1185">Reference proteome</keyword>
<evidence type="ECO:0000256" key="3">
    <source>
        <dbReference type="ARBA" id="ARBA00012925"/>
    </source>
</evidence>
<keyword evidence="6 8" id="KW-0456">Lyase</keyword>
<evidence type="ECO:0000256" key="10">
    <source>
        <dbReference type="SAM" id="Phobius"/>
    </source>
</evidence>
<gene>
    <name evidence="12" type="ORF">niasHT_012506</name>
</gene>
<protein>
    <recommendedName>
        <fullName evidence="3 8">Carbonic anhydrase</fullName>
        <ecNumber evidence="3 8">4.2.1.1</ecNumber>
    </recommendedName>
</protein>
<dbReference type="InterPro" id="IPR001148">
    <property type="entry name" value="CA_dom"/>
</dbReference>
<sequence length="386" mass="43791">MHRQMFLCLFLLTIVQSNFEFVRESEGWSASDSNINSIFPQNIANEFGTTKKRRAAETNFGKDTEKQHKHHNHHEAWGYDDHNGPHKWGKQCQHGTRQSPVDIRTSNLEFAVINELQFVNYDVFGAVEIKNNGHTVVVSGFEKWQNRQRPYIYGGGLNGKYLLAQFHFHWAADHDDGSEHTVNALHYPIELHLVHVKDGLSLQEAVDSSDGLAVIGIFYHIGDDGTSMANLESGLKRVAEKDTATLIFNYTVGVHLPPNVENFYRYSGSLTTPGCNEAVIWTVMAEPLPILMQQLELFRAVQGPIFGERLTDNVRPVQPLNGRRVQFRSSALNRHRICNFSSSADYAMPRSRATRTCTTVQATLIQHVLIAVFPAVFIMMKQQRIM</sequence>
<dbReference type="InterPro" id="IPR018338">
    <property type="entry name" value="Carbonic_anhydrase_a-class_CS"/>
</dbReference>
<comment type="similarity">
    <text evidence="2 8">Belongs to the alpha-carbonic anhydrase family.</text>
</comment>
<feature type="domain" description="Alpha-carbonic anhydrase" evidence="11">
    <location>
        <begin position="75"/>
        <end position="329"/>
    </location>
</feature>
<comment type="caution">
    <text evidence="12">The sequence shown here is derived from an EMBL/GenBank/DDBJ whole genome shotgun (WGS) entry which is preliminary data.</text>
</comment>
<feature type="signal peptide" evidence="8">
    <location>
        <begin position="1"/>
        <end position="17"/>
    </location>
</feature>
<dbReference type="PANTHER" id="PTHR18952">
    <property type="entry name" value="CARBONIC ANHYDRASE"/>
    <property type="match status" value="1"/>
</dbReference>
<dbReference type="CDD" id="cd00326">
    <property type="entry name" value="alpha_CA"/>
    <property type="match status" value="1"/>
</dbReference>
<dbReference type="InterPro" id="IPR036398">
    <property type="entry name" value="CA_dom_sf"/>
</dbReference>
<evidence type="ECO:0000313" key="13">
    <source>
        <dbReference type="Proteomes" id="UP001620626"/>
    </source>
</evidence>
<evidence type="ECO:0000256" key="9">
    <source>
        <dbReference type="SAM" id="MobiDB-lite"/>
    </source>
</evidence>
<accession>A0ABD2LCI1</accession>
<dbReference type="GO" id="GO:0008270">
    <property type="term" value="F:zinc ion binding"/>
    <property type="evidence" value="ECO:0007669"/>
    <property type="project" value="UniProtKB-UniRule"/>
</dbReference>
<dbReference type="InterPro" id="IPR023561">
    <property type="entry name" value="Carbonic_anhydrase_a-class"/>
</dbReference>
<evidence type="ECO:0000256" key="6">
    <source>
        <dbReference type="ARBA" id="ARBA00023239"/>
    </source>
</evidence>
<comment type="function">
    <text evidence="8">Reversible hydration of carbon dioxide.</text>
</comment>
<keyword evidence="4 8" id="KW-0479">Metal-binding</keyword>
<dbReference type="Proteomes" id="UP001620626">
    <property type="component" value="Unassembled WGS sequence"/>
</dbReference>
<dbReference type="SUPFAM" id="SSF51069">
    <property type="entry name" value="Carbonic anhydrase"/>
    <property type="match status" value="1"/>
</dbReference>
<comment type="catalytic activity">
    <reaction evidence="7 8">
        <text>hydrogencarbonate + H(+) = CO2 + H2O</text>
        <dbReference type="Rhea" id="RHEA:10748"/>
        <dbReference type="ChEBI" id="CHEBI:15377"/>
        <dbReference type="ChEBI" id="CHEBI:15378"/>
        <dbReference type="ChEBI" id="CHEBI:16526"/>
        <dbReference type="ChEBI" id="CHEBI:17544"/>
        <dbReference type="EC" id="4.2.1.1"/>
    </reaction>
</comment>
<keyword evidence="10" id="KW-0472">Membrane</keyword>
<dbReference type="Gene3D" id="3.10.200.10">
    <property type="entry name" value="Alpha carbonic anhydrase"/>
    <property type="match status" value="1"/>
</dbReference>
<dbReference type="PANTHER" id="PTHR18952:SF141">
    <property type="entry name" value="CARBONIC ANHYDRASE"/>
    <property type="match status" value="1"/>
</dbReference>
<evidence type="ECO:0000313" key="12">
    <source>
        <dbReference type="EMBL" id="KAL3112937.1"/>
    </source>
</evidence>
<proteinExistence type="inferred from homology"/>
<feature type="chain" id="PRO_5044529616" description="Carbonic anhydrase" evidence="8">
    <location>
        <begin position="18"/>
        <end position="386"/>
    </location>
</feature>
<evidence type="ECO:0000256" key="8">
    <source>
        <dbReference type="RuleBase" id="RU367011"/>
    </source>
</evidence>
<dbReference type="EMBL" id="JBICBT010000459">
    <property type="protein sequence ID" value="KAL3112937.1"/>
    <property type="molecule type" value="Genomic_DNA"/>
</dbReference>
<evidence type="ECO:0000256" key="5">
    <source>
        <dbReference type="ARBA" id="ARBA00022833"/>
    </source>
</evidence>
<evidence type="ECO:0000256" key="4">
    <source>
        <dbReference type="ARBA" id="ARBA00022723"/>
    </source>
</evidence>
<dbReference type="PROSITE" id="PS00162">
    <property type="entry name" value="ALPHA_CA_1"/>
    <property type="match status" value="1"/>
</dbReference>
<keyword evidence="10" id="KW-0812">Transmembrane</keyword>
<comment type="cofactor">
    <cofactor evidence="1 8">
        <name>Zn(2+)</name>
        <dbReference type="ChEBI" id="CHEBI:29105"/>
    </cofactor>
</comment>
<keyword evidence="10" id="KW-1133">Transmembrane helix</keyword>